<dbReference type="SUPFAM" id="SSF55008">
    <property type="entry name" value="HMA, heavy metal-associated domain"/>
    <property type="match status" value="1"/>
</dbReference>
<dbReference type="Pfam" id="PF00122">
    <property type="entry name" value="E1-E2_ATPase"/>
    <property type="match status" value="1"/>
</dbReference>
<feature type="transmembrane region" description="Helical" evidence="17">
    <location>
        <begin position="702"/>
        <end position="720"/>
    </location>
</feature>
<dbReference type="InterPro" id="IPR051014">
    <property type="entry name" value="Cation_Transport_ATPase_IB"/>
</dbReference>
<keyword evidence="12" id="KW-1278">Translocase</keyword>
<comment type="similarity">
    <text evidence="2 17">Belongs to the cation transport ATPase (P-type) (TC 3.A.3) family. Type IB subfamily.</text>
</comment>
<dbReference type="eggNOG" id="COG2217">
    <property type="taxonomic scope" value="Bacteria"/>
</dbReference>
<keyword evidence="19" id="KW-0378">Hydrolase</keyword>
<dbReference type="NCBIfam" id="TIGR01525">
    <property type="entry name" value="ATPase-IB_hvy"/>
    <property type="match status" value="1"/>
</dbReference>
<keyword evidence="3 17" id="KW-1003">Cell membrane</keyword>
<evidence type="ECO:0000256" key="14">
    <source>
        <dbReference type="ARBA" id="ARBA00023136"/>
    </source>
</evidence>
<dbReference type="InterPro" id="IPR018303">
    <property type="entry name" value="ATPase_P-typ_P_site"/>
</dbReference>
<evidence type="ECO:0000256" key="12">
    <source>
        <dbReference type="ARBA" id="ARBA00022967"/>
    </source>
</evidence>
<dbReference type="InterPro" id="IPR036412">
    <property type="entry name" value="HAD-like_sf"/>
</dbReference>
<dbReference type="InterPro" id="IPR027256">
    <property type="entry name" value="P-typ_ATPase_IB"/>
</dbReference>
<comment type="subcellular location">
    <subcellularLocation>
        <location evidence="1">Cell membrane</location>
        <topology evidence="1">Multi-pass membrane protein</topology>
    </subcellularLocation>
</comment>
<reference evidence="19 20" key="1">
    <citation type="journal article" date="2012" name="BMC Genomics">
        <title>Genome-guided analysis of physiological and morphological traits of the fermentative acetate oxidizer Thermacetogenium phaeum.</title>
        <authorList>
            <person name="Oehler D."/>
            <person name="Poehlein A."/>
            <person name="Leimbach A."/>
            <person name="Muller N."/>
            <person name="Daniel R."/>
            <person name="Gottschalk G."/>
            <person name="Schink B."/>
        </authorList>
    </citation>
    <scope>NUCLEOTIDE SEQUENCE [LARGE SCALE GENOMIC DNA]</scope>
    <source>
        <strain evidence="20">ATCC BAA-254 / DSM 26808 / PB</strain>
    </source>
</reference>
<evidence type="ECO:0000256" key="11">
    <source>
        <dbReference type="ARBA" id="ARBA00022842"/>
    </source>
</evidence>
<comment type="catalytic activity">
    <reaction evidence="16">
        <text>Cd(2+)(in) + ATP + H2O = Cd(2+)(out) + ADP + phosphate + H(+)</text>
        <dbReference type="Rhea" id="RHEA:12132"/>
        <dbReference type="ChEBI" id="CHEBI:15377"/>
        <dbReference type="ChEBI" id="CHEBI:15378"/>
        <dbReference type="ChEBI" id="CHEBI:30616"/>
        <dbReference type="ChEBI" id="CHEBI:43474"/>
        <dbReference type="ChEBI" id="CHEBI:48775"/>
        <dbReference type="ChEBI" id="CHEBI:456216"/>
        <dbReference type="EC" id="7.2.2.21"/>
    </reaction>
</comment>
<dbReference type="NCBIfam" id="TIGR01512">
    <property type="entry name" value="ATPase-IB2_Cd"/>
    <property type="match status" value="1"/>
</dbReference>
<dbReference type="GO" id="GO:0005886">
    <property type="term" value="C:plasma membrane"/>
    <property type="evidence" value="ECO:0007669"/>
    <property type="project" value="UniProtKB-SubCell"/>
</dbReference>
<dbReference type="EMBL" id="CP003732">
    <property type="protein sequence ID" value="AFV11661.1"/>
    <property type="molecule type" value="Genomic_DNA"/>
</dbReference>
<feature type="transmembrane region" description="Helical" evidence="17">
    <location>
        <begin position="143"/>
        <end position="162"/>
    </location>
</feature>
<keyword evidence="20" id="KW-1185">Reference proteome</keyword>
<evidence type="ECO:0000256" key="7">
    <source>
        <dbReference type="ARBA" id="ARBA00022723"/>
    </source>
</evidence>
<dbReference type="SUPFAM" id="SSF81653">
    <property type="entry name" value="Calcium ATPase, transduction domain A"/>
    <property type="match status" value="1"/>
</dbReference>
<evidence type="ECO:0000256" key="13">
    <source>
        <dbReference type="ARBA" id="ARBA00022989"/>
    </source>
</evidence>
<evidence type="ECO:0000256" key="3">
    <source>
        <dbReference type="ARBA" id="ARBA00022475"/>
    </source>
</evidence>
<dbReference type="SUPFAM" id="SSF56784">
    <property type="entry name" value="HAD-like"/>
    <property type="match status" value="1"/>
</dbReference>
<dbReference type="RefSeq" id="WP_015050541.1">
    <property type="nucleotide sequence ID" value="NC_018870.1"/>
</dbReference>
<evidence type="ECO:0000256" key="8">
    <source>
        <dbReference type="ARBA" id="ARBA00022741"/>
    </source>
</evidence>
<keyword evidence="11" id="KW-0460">Magnesium</keyword>
<evidence type="ECO:0000256" key="17">
    <source>
        <dbReference type="RuleBase" id="RU362081"/>
    </source>
</evidence>
<evidence type="ECO:0000256" key="16">
    <source>
        <dbReference type="ARBA" id="ARBA00049338"/>
    </source>
</evidence>
<keyword evidence="9" id="KW-0862">Zinc</keyword>
<dbReference type="GO" id="GO:0016463">
    <property type="term" value="F:P-type zinc transporter activity"/>
    <property type="evidence" value="ECO:0007669"/>
    <property type="project" value="UniProtKB-EC"/>
</dbReference>
<dbReference type="GO" id="GO:0005524">
    <property type="term" value="F:ATP binding"/>
    <property type="evidence" value="ECO:0007669"/>
    <property type="project" value="UniProtKB-UniRule"/>
</dbReference>
<dbReference type="PANTHER" id="PTHR48085:SF5">
    <property type="entry name" value="CADMIUM_ZINC-TRANSPORTING ATPASE HMA4-RELATED"/>
    <property type="match status" value="1"/>
</dbReference>
<sequence>MNIGRGCESCTVNIRQKTYKKTYNTGITKKTFLLKGLSCAESAAKIKKEVDKIKGVRYSFLDCVDKKLSIHICDERNLEIADEVAEIIKKIAPNVDVFEDREAKGTALVEDESLNKKELIKIGTGVVLTSFALAFEFSFAAELVLFLVSYVIVGGDVVLSAVRNIFKGHVFDENFLMSVATIGAFAIRQFPEGVAVMLFYKVGEYFQDLAVKRSRSSIIALMNIRPDYANLQVGDDIKTVPPEEVKIGDVILVKPGERVPLDGVVIEGRSMVDTSALTGESVPRDVEEGSSILGGFINLNSLLKVQVTKEFEESTVSKVLNLVQDASNKKAPTEHFITKFARYYTPVVVFGALALALIPPIVTQGANINQWIYRALVFLVVSCPCALVISIPLGFFAGIGGASRAGILVKGGNYLEALNDVTTVVFDKTGTLTKGIFKVTKVVPKNGFSNNELLELAAYAEVFSNHPIAASIREGYGEVIDKSAVDSYEEILGYGVKTIACGKEIFAGNIKLMKKENIPYDEVEIPGTVVHLAVNKNYAGYIIISDEIKEGSKETIKALKNLGIKKTIMLTGDSRMVGERVAQELGIDEVYTEMLPDHKMQQVERLKKEINKKEKLVFVGDGVNDAPVLAMADIGVAMGNLGSDATIEAADVVLMTDEPVLLEKGIRIAKRTRSIIWQNIVFALGVKGFVLVLSIFGFATMWAAVFADVGVALIAVLNASRSMYVKNI</sequence>
<dbReference type="EC" id="3.6.3.5" evidence="19"/>
<organism evidence="19 20">
    <name type="scientific">Thermacetogenium phaeum (strain ATCC BAA-254 / DSM 26808 / PB)</name>
    <dbReference type="NCBI Taxonomy" id="1089553"/>
    <lineage>
        <taxon>Bacteria</taxon>
        <taxon>Bacillati</taxon>
        <taxon>Bacillota</taxon>
        <taxon>Clostridia</taxon>
        <taxon>Thermoanaerobacterales</taxon>
        <taxon>Thermoanaerobacteraceae</taxon>
        <taxon>Thermacetogenium</taxon>
    </lineage>
</organism>
<dbReference type="PRINTS" id="PR00119">
    <property type="entry name" value="CATATPASE"/>
</dbReference>
<feature type="domain" description="P-type ATPase A" evidence="18">
    <location>
        <begin position="225"/>
        <end position="324"/>
    </location>
</feature>
<dbReference type="PRINTS" id="PR00941">
    <property type="entry name" value="CDATPASE"/>
</dbReference>
<dbReference type="Gene3D" id="3.40.1110.10">
    <property type="entry name" value="Calcium-transporting ATPase, cytoplasmic domain N"/>
    <property type="match status" value="1"/>
</dbReference>
<evidence type="ECO:0000313" key="19">
    <source>
        <dbReference type="EMBL" id="AFV11661.1"/>
    </source>
</evidence>
<keyword evidence="10 17" id="KW-0067">ATP-binding</keyword>
<dbReference type="Proteomes" id="UP000000467">
    <property type="component" value="Chromosome"/>
</dbReference>
<name>K4LF49_THEPS</name>
<evidence type="ECO:0000313" key="20">
    <source>
        <dbReference type="Proteomes" id="UP000000467"/>
    </source>
</evidence>
<keyword evidence="13 17" id="KW-1133">Transmembrane helix</keyword>
<dbReference type="STRING" id="1089553.Tph_c14520"/>
<dbReference type="InterPro" id="IPR023214">
    <property type="entry name" value="HAD_sf"/>
</dbReference>
<feature type="transmembrane region" description="Helical" evidence="17">
    <location>
        <begin position="676"/>
        <end position="696"/>
    </location>
</feature>
<dbReference type="KEGG" id="tpz:Tph_c14520"/>
<evidence type="ECO:0000256" key="9">
    <source>
        <dbReference type="ARBA" id="ARBA00022833"/>
    </source>
</evidence>
<keyword evidence="14 17" id="KW-0472">Membrane</keyword>
<dbReference type="InterPro" id="IPR001757">
    <property type="entry name" value="P_typ_ATPase"/>
</dbReference>
<accession>K4LF49</accession>
<dbReference type="InterPro" id="IPR008250">
    <property type="entry name" value="ATPase_P-typ_transduc_dom_A_sf"/>
</dbReference>
<evidence type="ECO:0000256" key="6">
    <source>
        <dbReference type="ARBA" id="ARBA00022692"/>
    </source>
</evidence>
<dbReference type="FunFam" id="3.40.1110.10:FF:000066">
    <property type="entry name" value="Cadmium-translocating P-type ATPase"/>
    <property type="match status" value="1"/>
</dbReference>
<feature type="transmembrane region" description="Helical" evidence="17">
    <location>
        <begin position="375"/>
        <end position="400"/>
    </location>
</feature>
<evidence type="ECO:0000256" key="5">
    <source>
        <dbReference type="ARBA" id="ARBA00022553"/>
    </source>
</evidence>
<evidence type="ECO:0000256" key="1">
    <source>
        <dbReference type="ARBA" id="ARBA00004651"/>
    </source>
</evidence>
<keyword evidence="6 17" id="KW-0812">Transmembrane</keyword>
<dbReference type="NCBIfam" id="TIGR01494">
    <property type="entry name" value="ATPase_P-type"/>
    <property type="match status" value="1"/>
</dbReference>
<dbReference type="Gene3D" id="3.40.50.1000">
    <property type="entry name" value="HAD superfamily/HAD-like"/>
    <property type="match status" value="1"/>
</dbReference>
<dbReference type="GO" id="GO:0008551">
    <property type="term" value="F:P-type cadmium transporter activity"/>
    <property type="evidence" value="ECO:0007669"/>
    <property type="project" value="UniProtKB-EC"/>
</dbReference>
<dbReference type="InterPro" id="IPR023298">
    <property type="entry name" value="ATPase_P-typ_TM_dom_sf"/>
</dbReference>
<dbReference type="GO" id="GO:0046872">
    <property type="term" value="F:metal ion binding"/>
    <property type="evidence" value="ECO:0007669"/>
    <property type="project" value="UniProtKB-KW"/>
</dbReference>
<dbReference type="Pfam" id="PF00702">
    <property type="entry name" value="Hydrolase"/>
    <property type="match status" value="1"/>
</dbReference>
<feature type="transmembrane region" description="Helical" evidence="17">
    <location>
        <begin position="343"/>
        <end position="363"/>
    </location>
</feature>
<dbReference type="OrthoDB" id="9760364at2"/>
<protein>
    <submittedName>
        <fullName evidence="19">Cadmium, zinc and cobalt-transporting ATPase CadA</fullName>
        <ecNumber evidence="19">3.6.3.3</ecNumber>
        <ecNumber evidence="19">3.6.3.5</ecNumber>
    </submittedName>
</protein>
<gene>
    <name evidence="19" type="primary">cadA</name>
    <name evidence="19" type="ordered locus">Tph_c14520</name>
</gene>
<dbReference type="AlphaFoldDB" id="K4LF49"/>
<proteinExistence type="inferred from homology"/>
<evidence type="ECO:0000256" key="2">
    <source>
        <dbReference type="ARBA" id="ARBA00006024"/>
    </source>
</evidence>
<keyword evidence="8 17" id="KW-0547">Nucleotide-binding</keyword>
<dbReference type="SUPFAM" id="SSF81665">
    <property type="entry name" value="Calcium ATPase, transmembrane domain M"/>
    <property type="match status" value="1"/>
</dbReference>
<comment type="catalytic activity">
    <reaction evidence="15">
        <text>Zn(2+)(in) + ATP + H2O = Zn(2+)(out) + ADP + phosphate + H(+)</text>
        <dbReference type="Rhea" id="RHEA:20621"/>
        <dbReference type="ChEBI" id="CHEBI:15377"/>
        <dbReference type="ChEBI" id="CHEBI:15378"/>
        <dbReference type="ChEBI" id="CHEBI:29105"/>
        <dbReference type="ChEBI" id="CHEBI:30616"/>
        <dbReference type="ChEBI" id="CHEBI:43474"/>
        <dbReference type="ChEBI" id="CHEBI:456216"/>
        <dbReference type="EC" id="7.2.2.12"/>
    </reaction>
</comment>
<dbReference type="CDD" id="cd07548">
    <property type="entry name" value="P-type_ATPase-Cd_Zn_Co_like"/>
    <property type="match status" value="1"/>
</dbReference>
<keyword evidence="7 17" id="KW-0479">Metal-binding</keyword>
<dbReference type="InterPro" id="IPR023299">
    <property type="entry name" value="ATPase_P-typ_cyto_dom_N"/>
</dbReference>
<dbReference type="Gene3D" id="3.30.70.100">
    <property type="match status" value="1"/>
</dbReference>
<evidence type="ECO:0000256" key="15">
    <source>
        <dbReference type="ARBA" id="ARBA00047308"/>
    </source>
</evidence>
<keyword evidence="5" id="KW-0597">Phosphoprotein</keyword>
<dbReference type="PROSITE" id="PS00154">
    <property type="entry name" value="ATPASE_E1_E2"/>
    <property type="match status" value="1"/>
</dbReference>
<dbReference type="HOGENOM" id="CLU_001771_6_2_9"/>
<keyword evidence="4" id="KW-0104">Cadmium</keyword>
<evidence type="ECO:0000256" key="4">
    <source>
        <dbReference type="ARBA" id="ARBA00022539"/>
    </source>
</evidence>
<dbReference type="EC" id="3.6.3.3" evidence="19"/>
<dbReference type="GO" id="GO:0016887">
    <property type="term" value="F:ATP hydrolysis activity"/>
    <property type="evidence" value="ECO:0007669"/>
    <property type="project" value="InterPro"/>
</dbReference>
<dbReference type="Gene3D" id="2.70.150.10">
    <property type="entry name" value="Calcium-transporting ATPase, cytoplasmic transduction domain A"/>
    <property type="match status" value="1"/>
</dbReference>
<dbReference type="FunFam" id="2.70.150.10:FF:000002">
    <property type="entry name" value="Copper-transporting ATPase 1, putative"/>
    <property type="match status" value="1"/>
</dbReference>
<evidence type="ECO:0000256" key="10">
    <source>
        <dbReference type="ARBA" id="ARBA00022840"/>
    </source>
</evidence>
<dbReference type="InterPro" id="IPR059000">
    <property type="entry name" value="ATPase_P-type_domA"/>
</dbReference>
<dbReference type="InterPro" id="IPR036163">
    <property type="entry name" value="HMA_dom_sf"/>
</dbReference>
<evidence type="ECO:0000259" key="18">
    <source>
        <dbReference type="Pfam" id="PF00122"/>
    </source>
</evidence>
<dbReference type="PANTHER" id="PTHR48085">
    <property type="entry name" value="CADMIUM/ZINC-TRANSPORTING ATPASE HMA2-RELATED"/>
    <property type="match status" value="1"/>
</dbReference>